<name>A0A0A1W756_9SPHN</name>
<organism evidence="2 3">
    <name type="scientific">Sphingomonas parapaucimobilis NBRC 15100</name>
    <dbReference type="NCBI Taxonomy" id="1219049"/>
    <lineage>
        <taxon>Bacteria</taxon>
        <taxon>Pseudomonadati</taxon>
        <taxon>Pseudomonadota</taxon>
        <taxon>Alphaproteobacteria</taxon>
        <taxon>Sphingomonadales</taxon>
        <taxon>Sphingomonadaceae</taxon>
        <taxon>Sphingomonas</taxon>
    </lineage>
</organism>
<evidence type="ECO:0000259" key="1">
    <source>
        <dbReference type="PROSITE" id="PS50943"/>
    </source>
</evidence>
<dbReference type="GO" id="GO:0003677">
    <property type="term" value="F:DNA binding"/>
    <property type="evidence" value="ECO:0007669"/>
    <property type="project" value="InterPro"/>
</dbReference>
<dbReference type="PROSITE" id="PS50943">
    <property type="entry name" value="HTH_CROC1"/>
    <property type="match status" value="1"/>
</dbReference>
<dbReference type="RefSeq" id="WP_084220606.1">
    <property type="nucleotide sequence ID" value="NZ_BBPI01000035.1"/>
</dbReference>
<reference evidence="2 3" key="1">
    <citation type="submission" date="2014-11" db="EMBL/GenBank/DDBJ databases">
        <title>Whole genome shotgun sequence of Sphingomonas parapaucimobilis NBRC 15100.</title>
        <authorList>
            <person name="Katano-Makiyama Y."/>
            <person name="Hosoyama A."/>
            <person name="Hashimoto M."/>
            <person name="Hosoyama Y."/>
            <person name="Noguchi M."/>
            <person name="Numata M."/>
            <person name="Tsuchikane K."/>
            <person name="Hirakata S."/>
            <person name="Uohara A."/>
            <person name="Shimodaira J."/>
            <person name="Ohji S."/>
            <person name="Ichikawa N."/>
            <person name="Kimura A."/>
            <person name="Yamazoe A."/>
            <person name="Fujita N."/>
        </authorList>
    </citation>
    <scope>NUCLEOTIDE SEQUENCE [LARGE SCALE GENOMIC DNA]</scope>
    <source>
        <strain evidence="2 3">NBRC 15100</strain>
    </source>
</reference>
<dbReference type="EMBL" id="BBPI01000035">
    <property type="protein sequence ID" value="GAM00734.1"/>
    <property type="molecule type" value="Genomic_DNA"/>
</dbReference>
<sequence length="84" mass="9606">MPLRLVDWRKKRGLTQGQLADAIDVSQSHISQIERSKNPVVPSPEVMERIYRYTAGEVEPNSFYDIPRWRRLLDAALSALARAA</sequence>
<evidence type="ECO:0000313" key="2">
    <source>
        <dbReference type="EMBL" id="GAM00734.1"/>
    </source>
</evidence>
<proteinExistence type="predicted"/>
<comment type="caution">
    <text evidence="2">The sequence shown here is derived from an EMBL/GenBank/DDBJ whole genome shotgun (WGS) entry which is preliminary data.</text>
</comment>
<dbReference type="OrthoDB" id="7605634at2"/>
<evidence type="ECO:0000313" key="3">
    <source>
        <dbReference type="Proteomes" id="UP000032305"/>
    </source>
</evidence>
<dbReference type="Pfam" id="PF01381">
    <property type="entry name" value="HTH_3"/>
    <property type="match status" value="1"/>
</dbReference>
<gene>
    <name evidence="2" type="ORF">SP5_035_01360</name>
</gene>
<keyword evidence="3" id="KW-1185">Reference proteome</keyword>
<feature type="domain" description="HTH cro/C1-type" evidence="1">
    <location>
        <begin position="5"/>
        <end position="63"/>
    </location>
</feature>
<accession>A0A0A1W756</accession>
<dbReference type="SMART" id="SM00530">
    <property type="entry name" value="HTH_XRE"/>
    <property type="match status" value="1"/>
</dbReference>
<dbReference type="SUPFAM" id="SSF47413">
    <property type="entry name" value="lambda repressor-like DNA-binding domains"/>
    <property type="match status" value="1"/>
</dbReference>
<dbReference type="InterPro" id="IPR001387">
    <property type="entry name" value="Cro/C1-type_HTH"/>
</dbReference>
<dbReference type="InterPro" id="IPR010982">
    <property type="entry name" value="Lambda_DNA-bd_dom_sf"/>
</dbReference>
<dbReference type="Proteomes" id="UP000032305">
    <property type="component" value="Unassembled WGS sequence"/>
</dbReference>
<dbReference type="AlphaFoldDB" id="A0A0A1W756"/>
<protein>
    <recommendedName>
        <fullName evidence="1">HTH cro/C1-type domain-containing protein</fullName>
    </recommendedName>
</protein>
<dbReference type="CDD" id="cd00093">
    <property type="entry name" value="HTH_XRE"/>
    <property type="match status" value="1"/>
</dbReference>
<dbReference type="Gene3D" id="1.10.260.40">
    <property type="entry name" value="lambda repressor-like DNA-binding domains"/>
    <property type="match status" value="1"/>
</dbReference>